<feature type="chain" id="PRO_5016968158" evidence="2">
    <location>
        <begin position="20"/>
        <end position="127"/>
    </location>
</feature>
<keyword evidence="4" id="KW-1185">Reference proteome</keyword>
<dbReference type="AlphaFoldDB" id="A0A371I6K8"/>
<feature type="non-terminal residue" evidence="3">
    <location>
        <position position="1"/>
    </location>
</feature>
<dbReference type="Proteomes" id="UP000257109">
    <property type="component" value="Unassembled WGS sequence"/>
</dbReference>
<feature type="region of interest" description="Disordered" evidence="1">
    <location>
        <begin position="56"/>
        <end position="78"/>
    </location>
</feature>
<evidence type="ECO:0000256" key="2">
    <source>
        <dbReference type="SAM" id="SignalP"/>
    </source>
</evidence>
<evidence type="ECO:0000256" key="1">
    <source>
        <dbReference type="SAM" id="MobiDB-lite"/>
    </source>
</evidence>
<organism evidence="3 4">
    <name type="scientific">Mucuna pruriens</name>
    <name type="common">Velvet bean</name>
    <name type="synonym">Dolichos pruriens</name>
    <dbReference type="NCBI Taxonomy" id="157652"/>
    <lineage>
        <taxon>Eukaryota</taxon>
        <taxon>Viridiplantae</taxon>
        <taxon>Streptophyta</taxon>
        <taxon>Embryophyta</taxon>
        <taxon>Tracheophyta</taxon>
        <taxon>Spermatophyta</taxon>
        <taxon>Magnoliopsida</taxon>
        <taxon>eudicotyledons</taxon>
        <taxon>Gunneridae</taxon>
        <taxon>Pentapetalae</taxon>
        <taxon>rosids</taxon>
        <taxon>fabids</taxon>
        <taxon>Fabales</taxon>
        <taxon>Fabaceae</taxon>
        <taxon>Papilionoideae</taxon>
        <taxon>50 kb inversion clade</taxon>
        <taxon>NPAAA clade</taxon>
        <taxon>indigoferoid/millettioid clade</taxon>
        <taxon>Phaseoleae</taxon>
        <taxon>Mucuna</taxon>
    </lineage>
</organism>
<gene>
    <name evidence="3" type="ORF">CR513_04767</name>
</gene>
<dbReference type="OrthoDB" id="1747900at2759"/>
<reference evidence="3" key="1">
    <citation type="submission" date="2018-05" db="EMBL/GenBank/DDBJ databases">
        <title>Draft genome of Mucuna pruriens seed.</title>
        <authorList>
            <person name="Nnadi N.E."/>
            <person name="Vos R."/>
            <person name="Hasami M.H."/>
            <person name="Devisetty U.K."/>
            <person name="Aguiy J.C."/>
        </authorList>
    </citation>
    <scope>NUCLEOTIDE SEQUENCE [LARGE SCALE GENOMIC DNA]</scope>
    <source>
        <strain evidence="3">JCA_2017</strain>
    </source>
</reference>
<name>A0A371I6K8_MUCPR</name>
<comment type="caution">
    <text evidence="3">The sequence shown here is derived from an EMBL/GenBank/DDBJ whole genome shotgun (WGS) entry which is preliminary data.</text>
</comment>
<dbReference type="EMBL" id="QJKJ01000798">
    <property type="protein sequence ID" value="RDY10675.1"/>
    <property type="molecule type" value="Genomic_DNA"/>
</dbReference>
<evidence type="ECO:0000313" key="3">
    <source>
        <dbReference type="EMBL" id="RDY10675.1"/>
    </source>
</evidence>
<keyword evidence="2" id="KW-0732">Signal</keyword>
<protein>
    <submittedName>
        <fullName evidence="3">Uncharacterized protein</fullName>
    </submittedName>
</protein>
<evidence type="ECO:0000313" key="4">
    <source>
        <dbReference type="Proteomes" id="UP000257109"/>
    </source>
</evidence>
<sequence length="127" mass="14003">MKKALLNATIMLIIEINSATSPDINFKGSDLRKSSSAYREMRIDKKIRIEVDEEINAKASDNANTRNEDPELSLLPPGTLNAAENTPVAIRVETTMQEFAVRFIHDSPFFSNSSCSLVNSSLGIMPS</sequence>
<accession>A0A371I6K8</accession>
<feature type="signal peptide" evidence="2">
    <location>
        <begin position="1"/>
        <end position="19"/>
    </location>
</feature>
<proteinExistence type="predicted"/>